<dbReference type="Proteomes" id="UP001152320">
    <property type="component" value="Chromosome 5"/>
</dbReference>
<dbReference type="OrthoDB" id="10012075at2759"/>
<dbReference type="AlphaFoldDB" id="A0A9Q1CAQ0"/>
<gene>
    <name evidence="7" type="ORF">HOLleu_11993</name>
</gene>
<dbReference type="InterPro" id="IPR013106">
    <property type="entry name" value="Ig_V-set"/>
</dbReference>
<name>A0A9Q1CAQ0_HOLLE</name>
<keyword evidence="5" id="KW-0472">Membrane</keyword>
<dbReference type="EMBL" id="JAIZAY010000005">
    <property type="protein sequence ID" value="KAJ8041240.1"/>
    <property type="molecule type" value="Genomic_DNA"/>
</dbReference>
<reference evidence="7" key="1">
    <citation type="submission" date="2021-10" db="EMBL/GenBank/DDBJ databases">
        <title>Tropical sea cucumber genome reveals ecological adaptation and Cuvierian tubules defense mechanism.</title>
        <authorList>
            <person name="Chen T."/>
        </authorList>
    </citation>
    <scope>NUCLEOTIDE SEQUENCE</scope>
    <source>
        <strain evidence="7">Nanhai2018</strain>
        <tissue evidence="7">Muscle</tissue>
    </source>
</reference>
<keyword evidence="8" id="KW-1185">Reference proteome</keyword>
<comment type="caution">
    <text evidence="7">The sequence shown here is derived from an EMBL/GenBank/DDBJ whole genome shotgun (WGS) entry which is preliminary data.</text>
</comment>
<keyword evidence="3" id="KW-0325">Glycoprotein</keyword>
<protein>
    <recommendedName>
        <fullName evidence="6">Ig-like domain-containing protein</fullName>
    </recommendedName>
</protein>
<dbReference type="PROSITE" id="PS50835">
    <property type="entry name" value="IG_LIKE"/>
    <property type="match status" value="2"/>
</dbReference>
<dbReference type="SUPFAM" id="SSF48726">
    <property type="entry name" value="Immunoglobulin"/>
    <property type="match status" value="2"/>
</dbReference>
<evidence type="ECO:0000256" key="5">
    <source>
        <dbReference type="SAM" id="Phobius"/>
    </source>
</evidence>
<evidence type="ECO:0000256" key="3">
    <source>
        <dbReference type="ARBA" id="ARBA00023180"/>
    </source>
</evidence>
<keyword evidence="5" id="KW-0812">Transmembrane</keyword>
<feature type="domain" description="Ig-like" evidence="6">
    <location>
        <begin position="44"/>
        <end position="139"/>
    </location>
</feature>
<evidence type="ECO:0000313" key="7">
    <source>
        <dbReference type="EMBL" id="KAJ8041240.1"/>
    </source>
</evidence>
<dbReference type="InterPro" id="IPR007110">
    <property type="entry name" value="Ig-like_dom"/>
</dbReference>
<organism evidence="7 8">
    <name type="scientific">Holothuria leucospilota</name>
    <name type="common">Black long sea cucumber</name>
    <name type="synonym">Mertensiothuria leucospilota</name>
    <dbReference type="NCBI Taxonomy" id="206669"/>
    <lineage>
        <taxon>Eukaryota</taxon>
        <taxon>Metazoa</taxon>
        <taxon>Echinodermata</taxon>
        <taxon>Eleutherozoa</taxon>
        <taxon>Echinozoa</taxon>
        <taxon>Holothuroidea</taxon>
        <taxon>Aspidochirotacea</taxon>
        <taxon>Aspidochirotida</taxon>
        <taxon>Holothuriidae</taxon>
        <taxon>Holothuria</taxon>
    </lineage>
</organism>
<evidence type="ECO:0000256" key="4">
    <source>
        <dbReference type="ARBA" id="ARBA00023319"/>
    </source>
</evidence>
<keyword evidence="2" id="KW-1015">Disulfide bond</keyword>
<feature type="transmembrane region" description="Helical" evidence="5">
    <location>
        <begin position="310"/>
        <end position="331"/>
    </location>
</feature>
<feature type="transmembrane region" description="Helical" evidence="5">
    <location>
        <begin position="20"/>
        <end position="39"/>
    </location>
</feature>
<evidence type="ECO:0000256" key="1">
    <source>
        <dbReference type="ARBA" id="ARBA00022729"/>
    </source>
</evidence>
<proteinExistence type="predicted"/>
<evidence type="ECO:0000313" key="8">
    <source>
        <dbReference type="Proteomes" id="UP001152320"/>
    </source>
</evidence>
<dbReference type="InterPro" id="IPR013783">
    <property type="entry name" value="Ig-like_fold"/>
</dbReference>
<accession>A0A9Q1CAQ0</accession>
<keyword evidence="4" id="KW-0393">Immunoglobulin domain</keyword>
<dbReference type="Pfam" id="PF07679">
    <property type="entry name" value="I-set"/>
    <property type="match status" value="1"/>
</dbReference>
<dbReference type="InterPro" id="IPR003599">
    <property type="entry name" value="Ig_sub"/>
</dbReference>
<dbReference type="InterPro" id="IPR052598">
    <property type="entry name" value="IgSF_CEA-related"/>
</dbReference>
<feature type="domain" description="Ig-like" evidence="6">
    <location>
        <begin position="170"/>
        <end position="269"/>
    </location>
</feature>
<evidence type="ECO:0000259" key="6">
    <source>
        <dbReference type="PROSITE" id="PS50835"/>
    </source>
</evidence>
<dbReference type="InterPro" id="IPR013098">
    <property type="entry name" value="Ig_I-set"/>
</dbReference>
<dbReference type="PANTHER" id="PTHR44337:SF8">
    <property type="entry name" value="IMMUNOGLOBULIN SUBTYPE DOMAIN-CONTAINING PROTEIN"/>
    <property type="match status" value="1"/>
</dbReference>
<dbReference type="SMART" id="SM00409">
    <property type="entry name" value="IG"/>
    <property type="match status" value="2"/>
</dbReference>
<keyword evidence="5" id="KW-1133">Transmembrane helix</keyword>
<keyword evidence="1" id="KW-0732">Signal</keyword>
<evidence type="ECO:0000256" key="2">
    <source>
        <dbReference type="ARBA" id="ARBA00023157"/>
    </source>
</evidence>
<sequence length="419" mass="46868">MYDQLPWKREMSIHWTNQNINSSVFFKPLVIIAFTALFASQTFSKVIETPENGTYLEGTDILLTCLVEGTSENIIWEDVEEDIKIFIGRSKYTTKDKYQNFYISKIQKNYSLIISDATESDEGLYSCNEMDMSYLAKVTVEVLPNLNLYASGISVISTTDRVRSYAGDEPVAFSRIIEIPDNGTYLEGTDILLTCLVEGANENIIWKDVEEDIKIFIGRSKYTMKDKYQNFFISQIQGNYSLIISGATKSDEGFYSCNEMDTSYLAKVTIEVLPSLNLYVSGTSIISATDQAKANASDESVDAYIFWKVLGTWTVLILVICCAVALVQLALQRSCSHGNSNCGATCKNRSSTTDTRNCEGTANNGGMIFERTMVNDLGLIYAVPNKHSFSKDSDLIIHEDQNKTNYATVVTNFGSEEHL</sequence>
<dbReference type="Pfam" id="PF07686">
    <property type="entry name" value="V-set"/>
    <property type="match status" value="1"/>
</dbReference>
<dbReference type="PANTHER" id="PTHR44337">
    <property type="entry name" value="CARCINOEMBRYONIC ANTIGEN-RELATED CELL ADHESION MOLECULE 8"/>
    <property type="match status" value="1"/>
</dbReference>
<dbReference type="Gene3D" id="2.60.40.10">
    <property type="entry name" value="Immunoglobulins"/>
    <property type="match status" value="2"/>
</dbReference>
<dbReference type="InterPro" id="IPR036179">
    <property type="entry name" value="Ig-like_dom_sf"/>
</dbReference>